<evidence type="ECO:0000256" key="1">
    <source>
        <dbReference type="SAM" id="Phobius"/>
    </source>
</evidence>
<feature type="transmembrane region" description="Helical" evidence="1">
    <location>
        <begin position="498"/>
        <end position="516"/>
    </location>
</feature>
<keyword evidence="1" id="KW-0472">Membrane</keyword>
<dbReference type="Proteomes" id="UP000488299">
    <property type="component" value="Unassembled WGS sequence"/>
</dbReference>
<organism evidence="2 3">
    <name type="scientific">Rudanella paleaurantiibacter</name>
    <dbReference type="NCBI Taxonomy" id="2614655"/>
    <lineage>
        <taxon>Bacteria</taxon>
        <taxon>Pseudomonadati</taxon>
        <taxon>Bacteroidota</taxon>
        <taxon>Cytophagia</taxon>
        <taxon>Cytophagales</taxon>
        <taxon>Cytophagaceae</taxon>
        <taxon>Rudanella</taxon>
    </lineage>
</organism>
<feature type="transmembrane region" description="Helical" evidence="1">
    <location>
        <begin position="268"/>
        <end position="287"/>
    </location>
</feature>
<accession>A0A7J5U334</accession>
<feature type="transmembrane region" description="Helical" evidence="1">
    <location>
        <begin position="170"/>
        <end position="194"/>
    </location>
</feature>
<feature type="transmembrane region" description="Helical" evidence="1">
    <location>
        <begin position="382"/>
        <end position="400"/>
    </location>
</feature>
<protein>
    <submittedName>
        <fullName evidence="2">Uncharacterized protein</fullName>
    </submittedName>
</protein>
<keyword evidence="1" id="KW-0812">Transmembrane</keyword>
<dbReference type="AlphaFoldDB" id="A0A7J5U334"/>
<feature type="transmembrane region" description="Helical" evidence="1">
    <location>
        <begin position="437"/>
        <end position="455"/>
    </location>
</feature>
<keyword evidence="1" id="KW-1133">Transmembrane helix</keyword>
<evidence type="ECO:0000313" key="2">
    <source>
        <dbReference type="EMBL" id="KAB7731892.1"/>
    </source>
</evidence>
<feature type="transmembrane region" description="Helical" evidence="1">
    <location>
        <begin position="141"/>
        <end position="164"/>
    </location>
</feature>
<sequence length="553" mass="61591">MKSIVMGLVRSLVPLWRILGADPVALQAIVEVKLTMDNRRSYTALGRYGQGQTGDKNHQFLAILGVYALFGLFVGGVVLLVPPKTAMFIPLAVSFGYIMLFCAMTLLSDFSSLILDSADNQIILPRPVSGRTLLMARIVHIAGYLFAITLALSLVSLVVVMYRFGPVAGLVFLAMALLASMLMVFLTNVFYLLLMQFTSEERLREVINYFQIGMAVLFYGSYQVLPRLIDPEMFRQAAEWQTWFYAVPPMWMAGAVDMVIQPAFDTNHALLAVLAVVMPFGGLWFMSRVLGPVFNVRLAGLEQDQQPTTATGAARPPGALMQRLSRALTRTPLERAAFGLIWAITARDRKFKLKTYPQLGFGLAYIIVMSTGTLSYSGRSNIFYLFGLYYTGLFLMTAQYQLAASDDYKAAWVYGSTPISRPGEILSGALKALITKLMVPFYGLVAVYILWRYGFHTLDDILLAFSNSLIIIMSAAMLNERRLPFSSTQDVIRQNNTARNLVILLVMGLVGGAHYGLSQLPYAVGVSIPVSVGIFWYLFRMYRQTDWSQISFE</sequence>
<proteinExistence type="predicted"/>
<dbReference type="RefSeq" id="WP_152123475.1">
    <property type="nucleotide sequence ID" value="NZ_WELI01000002.1"/>
</dbReference>
<name>A0A7J5U334_9BACT</name>
<reference evidence="2 3" key="1">
    <citation type="submission" date="2019-10" db="EMBL/GenBank/DDBJ databases">
        <title>Rudanella paleaurantiibacter sp. nov., isolated from sludge.</title>
        <authorList>
            <person name="Xu S.Q."/>
        </authorList>
    </citation>
    <scope>NUCLEOTIDE SEQUENCE [LARGE SCALE GENOMIC DNA]</scope>
    <source>
        <strain evidence="2 3">HX-22-17</strain>
    </source>
</reference>
<feature type="transmembrane region" description="Helical" evidence="1">
    <location>
        <begin position="461"/>
        <end position="478"/>
    </location>
</feature>
<feature type="transmembrane region" description="Helical" evidence="1">
    <location>
        <begin position="87"/>
        <end position="107"/>
    </location>
</feature>
<feature type="transmembrane region" description="Helical" evidence="1">
    <location>
        <begin position="359"/>
        <end position="376"/>
    </location>
</feature>
<feature type="transmembrane region" description="Helical" evidence="1">
    <location>
        <begin position="206"/>
        <end position="225"/>
    </location>
</feature>
<feature type="transmembrane region" description="Helical" evidence="1">
    <location>
        <begin position="60"/>
        <end position="81"/>
    </location>
</feature>
<comment type="caution">
    <text evidence="2">The sequence shown here is derived from an EMBL/GenBank/DDBJ whole genome shotgun (WGS) entry which is preliminary data.</text>
</comment>
<keyword evidence="3" id="KW-1185">Reference proteome</keyword>
<gene>
    <name evidence="2" type="ORF">F5984_06625</name>
</gene>
<dbReference type="EMBL" id="WELI01000002">
    <property type="protein sequence ID" value="KAB7731892.1"/>
    <property type="molecule type" value="Genomic_DNA"/>
</dbReference>
<feature type="transmembrane region" description="Helical" evidence="1">
    <location>
        <begin position="522"/>
        <end position="539"/>
    </location>
</feature>
<evidence type="ECO:0000313" key="3">
    <source>
        <dbReference type="Proteomes" id="UP000488299"/>
    </source>
</evidence>